<feature type="domain" description="GS catalytic" evidence="1">
    <location>
        <begin position="2"/>
        <end position="78"/>
    </location>
</feature>
<evidence type="ECO:0000313" key="3">
    <source>
        <dbReference type="Proteomes" id="UP000033924"/>
    </source>
</evidence>
<reference evidence="2 3" key="1">
    <citation type="submission" date="2015-01" db="EMBL/GenBank/DDBJ databases">
        <title>Erwinia tracheiphila.</title>
        <authorList>
            <person name="Shapiro L.R."/>
        </authorList>
    </citation>
    <scope>NUCLEOTIDE SEQUENCE [LARGE SCALE GENOMIC DNA]</scope>
    <source>
        <strain evidence="2 3">BuffGH</strain>
    </source>
</reference>
<evidence type="ECO:0000259" key="1">
    <source>
        <dbReference type="Pfam" id="PF00120"/>
    </source>
</evidence>
<proteinExistence type="predicted"/>
<comment type="caution">
    <text evidence="2">The sequence shown here is derived from an EMBL/GenBank/DDBJ whole genome shotgun (WGS) entry which is preliminary data.</text>
</comment>
<dbReference type="Proteomes" id="UP000033924">
    <property type="component" value="Unassembled WGS sequence"/>
</dbReference>
<evidence type="ECO:0000313" key="2">
    <source>
        <dbReference type="EMBL" id="KKF38155.1"/>
    </source>
</evidence>
<dbReference type="AlphaFoldDB" id="A0A0M2KFI7"/>
<name>A0A0M2KFI7_9GAMM</name>
<dbReference type="EMBL" id="JXNU01000001">
    <property type="protein sequence ID" value="KKF38155.1"/>
    <property type="molecule type" value="Genomic_DNA"/>
</dbReference>
<gene>
    <name evidence="2" type="ORF">SY86_01215</name>
</gene>
<accession>A0A0M2KFI7</accession>
<protein>
    <recommendedName>
        <fullName evidence="1">GS catalytic domain-containing protein</fullName>
    </recommendedName>
</protein>
<dbReference type="GO" id="GO:0004356">
    <property type="term" value="F:glutamine synthetase activity"/>
    <property type="evidence" value="ECO:0007669"/>
    <property type="project" value="InterPro"/>
</dbReference>
<organism evidence="2 3">
    <name type="scientific">Erwinia tracheiphila</name>
    <dbReference type="NCBI Taxonomy" id="65700"/>
    <lineage>
        <taxon>Bacteria</taxon>
        <taxon>Pseudomonadati</taxon>
        <taxon>Pseudomonadota</taxon>
        <taxon>Gammaproteobacteria</taxon>
        <taxon>Enterobacterales</taxon>
        <taxon>Erwiniaceae</taxon>
        <taxon>Erwinia</taxon>
    </lineage>
</organism>
<dbReference type="InterPro" id="IPR008146">
    <property type="entry name" value="Gln_synth_cat_dom"/>
</dbReference>
<dbReference type="Pfam" id="PF00120">
    <property type="entry name" value="Gln-synt_C"/>
    <property type="match status" value="1"/>
</dbReference>
<dbReference type="PATRIC" id="fig|65700.7.peg.297"/>
<dbReference type="STRING" id="65700.SY86_01215"/>
<sequence>MVAAVLAGIPHGVDNPLSLDVKGSCHEVEGNPLPTRQSGALYEFEQSHALQKLLVERFSFVWHSCKHHELMHFERLITAT</sequence>
<keyword evidence="3" id="KW-1185">Reference proteome</keyword>